<comment type="caution">
    <text evidence="3">The sequence shown here is derived from an EMBL/GenBank/DDBJ whole genome shotgun (WGS) entry which is preliminary data.</text>
</comment>
<evidence type="ECO:0000259" key="2">
    <source>
        <dbReference type="Pfam" id="PF01168"/>
    </source>
</evidence>
<reference evidence="3" key="1">
    <citation type="journal article" date="2014" name="Front. Microbiol.">
        <title>High frequency of phylogenetically diverse reductive dehalogenase-homologous genes in deep subseafloor sedimentary metagenomes.</title>
        <authorList>
            <person name="Kawai M."/>
            <person name="Futagami T."/>
            <person name="Toyoda A."/>
            <person name="Takaki Y."/>
            <person name="Nishi S."/>
            <person name="Hori S."/>
            <person name="Arai W."/>
            <person name="Tsubouchi T."/>
            <person name="Morono Y."/>
            <person name="Uchiyama I."/>
            <person name="Ito T."/>
            <person name="Fujiyama A."/>
            <person name="Inagaki F."/>
            <person name="Takami H."/>
        </authorList>
    </citation>
    <scope>NUCLEOTIDE SEQUENCE</scope>
    <source>
        <strain evidence="3">Expedition CK06-06</strain>
    </source>
</reference>
<protein>
    <recommendedName>
        <fullName evidence="2">Alanine racemase N-terminal domain-containing protein</fullName>
    </recommendedName>
</protein>
<dbReference type="FunFam" id="3.20.20.10:FF:000018">
    <property type="entry name" value="Pyridoxal phosphate homeostasis protein"/>
    <property type="match status" value="1"/>
</dbReference>
<dbReference type="InterPro" id="IPR029066">
    <property type="entry name" value="PLP-binding_barrel"/>
</dbReference>
<dbReference type="CDD" id="cd00635">
    <property type="entry name" value="PLPDE_III_YBL036c_like"/>
    <property type="match status" value="1"/>
</dbReference>
<dbReference type="Gene3D" id="3.20.20.10">
    <property type="entry name" value="Alanine racemase"/>
    <property type="match status" value="1"/>
</dbReference>
<dbReference type="InterPro" id="IPR011078">
    <property type="entry name" value="PyrdxlP_homeostasis"/>
</dbReference>
<sequence length="220" mass="25239">MIKENVKKILDELPENIELVAAAKARTPEEIKEAIEAGVKIVGENYVQEAGRAFEVIGKRVKWHFIGHLQKNKVKKAVKIFDMIETVDSYNLAKEISERCSQISKMMPVLIEVNSGKEKQKFGVFPEDVLNLVKEISSFPHIKIMGLMTMGPRFGNPEDSRPYFIETRKIFEEIKGLNLLHIEMRYLSMGMTNSYQIAIEEKANMVRIGTLIFGKRDYDE</sequence>
<dbReference type="NCBIfam" id="TIGR00044">
    <property type="entry name" value="YggS family pyridoxal phosphate-dependent enzyme"/>
    <property type="match status" value="1"/>
</dbReference>
<dbReference type="PANTHER" id="PTHR10146">
    <property type="entry name" value="PROLINE SYNTHETASE CO-TRANSCRIBED BACTERIAL HOMOLOG PROTEIN"/>
    <property type="match status" value="1"/>
</dbReference>
<dbReference type="AlphaFoldDB" id="X0Z552"/>
<dbReference type="Pfam" id="PF01168">
    <property type="entry name" value="Ala_racemase_N"/>
    <property type="match status" value="1"/>
</dbReference>
<keyword evidence="1" id="KW-0663">Pyridoxal phosphate</keyword>
<dbReference type="EMBL" id="BART01000096">
    <property type="protein sequence ID" value="GAG64214.1"/>
    <property type="molecule type" value="Genomic_DNA"/>
</dbReference>
<dbReference type="SUPFAM" id="SSF51419">
    <property type="entry name" value="PLP-binding barrel"/>
    <property type="match status" value="1"/>
</dbReference>
<dbReference type="HAMAP" id="MF_02087">
    <property type="entry name" value="PLP_homeostasis"/>
    <property type="match status" value="1"/>
</dbReference>
<dbReference type="InterPro" id="IPR001608">
    <property type="entry name" value="Ala_racemase_N"/>
</dbReference>
<accession>X0Z552</accession>
<evidence type="ECO:0000256" key="1">
    <source>
        <dbReference type="ARBA" id="ARBA00022898"/>
    </source>
</evidence>
<proteinExistence type="inferred from homology"/>
<organism evidence="3">
    <name type="scientific">marine sediment metagenome</name>
    <dbReference type="NCBI Taxonomy" id="412755"/>
    <lineage>
        <taxon>unclassified sequences</taxon>
        <taxon>metagenomes</taxon>
        <taxon>ecological metagenomes</taxon>
    </lineage>
</organism>
<dbReference type="PANTHER" id="PTHR10146:SF14">
    <property type="entry name" value="PYRIDOXAL PHOSPHATE HOMEOSTASIS PROTEIN"/>
    <property type="match status" value="1"/>
</dbReference>
<evidence type="ECO:0000313" key="3">
    <source>
        <dbReference type="EMBL" id="GAG64214.1"/>
    </source>
</evidence>
<name>X0Z552_9ZZZZ</name>
<dbReference type="PIRSF" id="PIRSF004848">
    <property type="entry name" value="YBL036c_PLPDEIII"/>
    <property type="match status" value="1"/>
</dbReference>
<gene>
    <name evidence="3" type="ORF">S01H4_00651</name>
</gene>
<feature type="domain" description="Alanine racemase N-terminal" evidence="2">
    <location>
        <begin position="2"/>
        <end position="216"/>
    </location>
</feature>
<dbReference type="GO" id="GO:0030170">
    <property type="term" value="F:pyridoxal phosphate binding"/>
    <property type="evidence" value="ECO:0007669"/>
    <property type="project" value="InterPro"/>
</dbReference>